<evidence type="ECO:0000313" key="4">
    <source>
        <dbReference type="Proteomes" id="UP000469125"/>
    </source>
</evidence>
<feature type="transmembrane region" description="Helical" evidence="1">
    <location>
        <begin position="6"/>
        <end position="26"/>
    </location>
</feature>
<dbReference type="EMBL" id="WOCA01000004">
    <property type="protein sequence ID" value="MUK88165.1"/>
    <property type="molecule type" value="Genomic_DNA"/>
</dbReference>
<evidence type="ECO:0000313" key="3">
    <source>
        <dbReference type="EMBL" id="MUK88165.1"/>
    </source>
</evidence>
<dbReference type="InterPro" id="IPR018604">
    <property type="entry name" value="YycI-like"/>
</dbReference>
<dbReference type="AlphaFoldDB" id="A0A6N8FFF0"/>
<name>A0A6N8FFF0_9BACI</name>
<dbReference type="Gene3D" id="2.40.128.690">
    <property type="entry name" value="YycH protein, domain 3-like"/>
    <property type="match status" value="1"/>
</dbReference>
<sequence length="310" mass="36166">MQWGQIKTLFILCFLLLDIYLLFLFIEKEKVDNLSTLDSPELSIEETLESENITISDDLPEDQPDEAYLSVRQKQFSDEETEMLMDLDNQVSEIISRNFIVSQFEDPIPIPEDSTNEEVSQIVQSNVLFAGEYAFESWNKELNIITFFQKKNDRTIYFNQNGLLLVYLNDDNEMIAYSQSLLDEQESNNEKRSLIEPLYAIGALYNDNLLYPGEEVTEVEIGYHTMLPLDNGIQVFVPTWKVTVNENRNHYVNASESIIFSNNEDEFIEEAINRSLEKVRTIEGKTELKESMVRILLEKYEEINNRSEEE</sequence>
<gene>
    <name evidence="3" type="ORF">GMD78_07125</name>
</gene>
<accession>A0A6N8FFF0</accession>
<feature type="domain" description="Regulatory protein YycH-like" evidence="2">
    <location>
        <begin position="41"/>
        <end position="254"/>
    </location>
</feature>
<evidence type="ECO:0000256" key="1">
    <source>
        <dbReference type="SAM" id="Phobius"/>
    </source>
</evidence>
<comment type="caution">
    <text evidence="3">The sequence shown here is derived from an EMBL/GenBank/DDBJ whole genome shotgun (WGS) entry which is preliminary data.</text>
</comment>
<reference evidence="3 4" key="1">
    <citation type="submission" date="2019-11" db="EMBL/GenBank/DDBJ databases">
        <authorList>
            <person name="Li X."/>
        </authorList>
    </citation>
    <scope>NUCLEOTIDE SEQUENCE [LARGE SCALE GENOMIC DNA]</scope>
    <source>
        <strain evidence="3 4">L9</strain>
    </source>
</reference>
<keyword evidence="1" id="KW-0472">Membrane</keyword>
<dbReference type="GO" id="GO:0016020">
    <property type="term" value="C:membrane"/>
    <property type="evidence" value="ECO:0007669"/>
    <property type="project" value="InterPro"/>
</dbReference>
<dbReference type="RefSeq" id="WP_155668149.1">
    <property type="nucleotide sequence ID" value="NZ_WOCA01000004.1"/>
</dbReference>
<proteinExistence type="predicted"/>
<keyword evidence="4" id="KW-1185">Reference proteome</keyword>
<protein>
    <recommendedName>
        <fullName evidence="2">Regulatory protein YycH-like domain-containing protein</fullName>
    </recommendedName>
</protein>
<keyword evidence="1" id="KW-1133">Transmembrane helix</keyword>
<dbReference type="Pfam" id="PF09648">
    <property type="entry name" value="YycI"/>
    <property type="match status" value="1"/>
</dbReference>
<organism evidence="3 4">
    <name type="scientific">Ornithinibacillus caprae</name>
    <dbReference type="NCBI Taxonomy" id="2678566"/>
    <lineage>
        <taxon>Bacteria</taxon>
        <taxon>Bacillati</taxon>
        <taxon>Bacillota</taxon>
        <taxon>Bacilli</taxon>
        <taxon>Bacillales</taxon>
        <taxon>Bacillaceae</taxon>
        <taxon>Ornithinibacillus</taxon>
    </lineage>
</organism>
<dbReference type="Proteomes" id="UP000469125">
    <property type="component" value="Unassembled WGS sequence"/>
</dbReference>
<evidence type="ECO:0000259" key="2">
    <source>
        <dbReference type="Pfam" id="PF09648"/>
    </source>
</evidence>
<keyword evidence="1" id="KW-0812">Transmembrane</keyword>